<dbReference type="GO" id="GO:0046872">
    <property type="term" value="F:metal ion binding"/>
    <property type="evidence" value="ECO:0007669"/>
    <property type="project" value="UniProtKB-KW"/>
</dbReference>
<dbReference type="SUPFAM" id="SSF56655">
    <property type="entry name" value="Carbohydrate phosphatase"/>
    <property type="match status" value="1"/>
</dbReference>
<dbReference type="PROSITE" id="PS00630">
    <property type="entry name" value="IMP_2"/>
    <property type="match status" value="1"/>
</dbReference>
<dbReference type="Proteomes" id="UP000502823">
    <property type="component" value="Unassembled WGS sequence"/>
</dbReference>
<dbReference type="OrthoDB" id="10254945at2759"/>
<dbReference type="GO" id="GO:0008934">
    <property type="term" value="F:inositol monophosphate 1-phosphatase activity"/>
    <property type="evidence" value="ECO:0007669"/>
    <property type="project" value="TreeGrafter"/>
</dbReference>
<evidence type="ECO:0008006" key="8">
    <source>
        <dbReference type="Google" id="ProtNLM"/>
    </source>
</evidence>
<accession>A0A6L2PYF1</accession>
<evidence type="ECO:0000256" key="1">
    <source>
        <dbReference type="ARBA" id="ARBA00009759"/>
    </source>
</evidence>
<dbReference type="AlphaFoldDB" id="A0A6L2PYF1"/>
<dbReference type="PANTHER" id="PTHR20854:SF4">
    <property type="entry name" value="INOSITOL-1-MONOPHOSPHATASE-RELATED"/>
    <property type="match status" value="1"/>
</dbReference>
<comment type="cofactor">
    <cofactor evidence="4">
        <name>Mg(2+)</name>
        <dbReference type="ChEBI" id="CHEBI:18420"/>
    </cofactor>
</comment>
<feature type="binding site" evidence="4">
    <location>
        <position position="21"/>
    </location>
    <ligand>
        <name>Mg(2+)</name>
        <dbReference type="ChEBI" id="CHEBI:18420"/>
        <label>1</label>
        <note>catalytic</note>
    </ligand>
</feature>
<name>A0A6L2PYF1_COPFO</name>
<dbReference type="EMBL" id="BLKM01006538">
    <property type="protein sequence ID" value="GFG28144.1"/>
    <property type="molecule type" value="Genomic_DNA"/>
</dbReference>
<dbReference type="Pfam" id="PF00459">
    <property type="entry name" value="Inositol_P"/>
    <property type="match status" value="1"/>
</dbReference>
<keyword evidence="2 4" id="KW-0479">Metal-binding</keyword>
<dbReference type="InterPro" id="IPR020550">
    <property type="entry name" value="Inositol_monophosphatase_CS"/>
</dbReference>
<gene>
    <name evidence="6" type="ORF">Cfor_03983</name>
    <name evidence="5" type="ORF">Cfor_04099</name>
</gene>
<dbReference type="GO" id="GO:0006020">
    <property type="term" value="P:inositol metabolic process"/>
    <property type="evidence" value="ECO:0007669"/>
    <property type="project" value="TreeGrafter"/>
</dbReference>
<proteinExistence type="inferred from homology"/>
<dbReference type="PANTHER" id="PTHR20854">
    <property type="entry name" value="INOSITOL MONOPHOSPHATASE"/>
    <property type="match status" value="1"/>
</dbReference>
<dbReference type="Gene3D" id="3.40.190.80">
    <property type="match status" value="1"/>
</dbReference>
<comment type="similarity">
    <text evidence="1">Belongs to the inositol monophosphatase superfamily.</text>
</comment>
<sequence length="75" mass="8066">MAMVALGGTNATFEFGIHAWDMAAGYLIVIEAGGVVIDPAGGPFDVLSRRYLCAGSQELADQLVKIIKQHYPERD</sequence>
<evidence type="ECO:0000313" key="7">
    <source>
        <dbReference type="Proteomes" id="UP000502823"/>
    </source>
</evidence>
<reference evidence="7" key="2">
    <citation type="submission" date="2020-01" db="EMBL/GenBank/DDBJ databases">
        <title>Draft genome sequence of the Termite Coptotermes fromosanus.</title>
        <authorList>
            <person name="Itakura S."/>
            <person name="Yosikawa Y."/>
            <person name="Umezawa K."/>
        </authorList>
    </citation>
    <scope>NUCLEOTIDE SEQUENCE [LARGE SCALE GENOMIC DNA]</scope>
</reference>
<dbReference type="InParanoid" id="A0A6L2PYF1"/>
<evidence type="ECO:0000256" key="2">
    <source>
        <dbReference type="ARBA" id="ARBA00022723"/>
    </source>
</evidence>
<evidence type="ECO:0000256" key="4">
    <source>
        <dbReference type="PIRSR" id="PIRSR600760-2"/>
    </source>
</evidence>
<reference evidence="6" key="1">
    <citation type="journal article" date="2020" name="J. Asia-Pac. Entomol.">
        <title>Draft genome sequence of the termite, Coptotermes formosanus: Genetic insights into the pyruvate dehydrogenase complex of the termite.</title>
        <authorList>
            <person name="Itakura S."/>
            <person name="Yosikawa Y."/>
            <person name="Togami Y."/>
            <person name="Umezawa K."/>
        </authorList>
    </citation>
    <scope>NUCLEOTIDE SEQUENCE</scope>
    <source>
        <tissue evidence="6">Head</tissue>
    </source>
</reference>
<dbReference type="EMBL" id="BLKM01006158">
    <property type="protein sequence ID" value="GFG36292.1"/>
    <property type="molecule type" value="Genomic_DNA"/>
</dbReference>
<dbReference type="InterPro" id="IPR000760">
    <property type="entry name" value="Inositol_monophosphatase-like"/>
</dbReference>
<evidence type="ECO:0000313" key="6">
    <source>
        <dbReference type="EMBL" id="GFG36292.1"/>
    </source>
</evidence>
<keyword evidence="7" id="KW-1185">Reference proteome</keyword>
<organism evidence="6 7">
    <name type="scientific">Coptotermes formosanus</name>
    <name type="common">Formosan subterranean termite</name>
    <dbReference type="NCBI Taxonomy" id="36987"/>
    <lineage>
        <taxon>Eukaryota</taxon>
        <taxon>Metazoa</taxon>
        <taxon>Ecdysozoa</taxon>
        <taxon>Arthropoda</taxon>
        <taxon>Hexapoda</taxon>
        <taxon>Insecta</taxon>
        <taxon>Pterygota</taxon>
        <taxon>Neoptera</taxon>
        <taxon>Polyneoptera</taxon>
        <taxon>Dictyoptera</taxon>
        <taxon>Blattodea</taxon>
        <taxon>Blattoidea</taxon>
        <taxon>Termitoidae</taxon>
        <taxon>Rhinotermitidae</taxon>
        <taxon>Coptotermes</taxon>
    </lineage>
</organism>
<evidence type="ECO:0000256" key="3">
    <source>
        <dbReference type="ARBA" id="ARBA00022842"/>
    </source>
</evidence>
<dbReference type="GO" id="GO:0046854">
    <property type="term" value="P:phosphatidylinositol phosphate biosynthetic process"/>
    <property type="evidence" value="ECO:0007669"/>
    <property type="project" value="InterPro"/>
</dbReference>
<dbReference type="GO" id="GO:0007165">
    <property type="term" value="P:signal transduction"/>
    <property type="evidence" value="ECO:0007669"/>
    <property type="project" value="TreeGrafter"/>
</dbReference>
<comment type="caution">
    <text evidence="6">The sequence shown here is derived from an EMBL/GenBank/DDBJ whole genome shotgun (WGS) entry which is preliminary data.</text>
</comment>
<protein>
    <recommendedName>
        <fullName evidence="8">Inositol monophosphatase</fullName>
    </recommendedName>
</protein>
<evidence type="ECO:0000313" key="5">
    <source>
        <dbReference type="EMBL" id="GFG28144.1"/>
    </source>
</evidence>
<keyword evidence="3 4" id="KW-0460">Magnesium</keyword>